<dbReference type="PANTHER" id="PTHR19367">
    <property type="entry name" value="T-CELL RECEPTOR ALPHA CHAIN V REGION"/>
    <property type="match status" value="1"/>
</dbReference>
<dbReference type="PANTHER" id="PTHR19367:SF18">
    <property type="entry name" value="T CELL RECEPTOR ALPHA VARIABLE 16"/>
    <property type="match status" value="1"/>
</dbReference>
<feature type="chain" id="PRO_5035878734" description="Ig-like domain-containing protein" evidence="6">
    <location>
        <begin position="26"/>
        <end position="199"/>
    </location>
</feature>
<dbReference type="InterPro" id="IPR013783">
    <property type="entry name" value="Ig-like_fold"/>
</dbReference>
<keyword evidence="1 6" id="KW-0732">Signal</keyword>
<reference evidence="8" key="1">
    <citation type="thesis" date="2021" institute="BYU ScholarsArchive" country="Provo, UT, USA">
        <title>Applications of and Algorithms for Genome Assembly and Genomic Analyses with an Emphasis on Marine Teleosts.</title>
        <authorList>
            <person name="Pickett B.D."/>
        </authorList>
    </citation>
    <scope>NUCLEOTIDE SEQUENCE</scope>
    <source>
        <strain evidence="8">HI-2016</strain>
    </source>
</reference>
<dbReference type="SMART" id="SM00406">
    <property type="entry name" value="IGv"/>
    <property type="match status" value="1"/>
</dbReference>
<dbReference type="InterPro" id="IPR013106">
    <property type="entry name" value="Ig_V-set"/>
</dbReference>
<keyword evidence="2" id="KW-1064">Adaptive immunity</keyword>
<evidence type="ECO:0000256" key="5">
    <source>
        <dbReference type="ARBA" id="ARBA00043266"/>
    </source>
</evidence>
<dbReference type="EMBL" id="JAFBMS010000067">
    <property type="protein sequence ID" value="KAG9338446.1"/>
    <property type="molecule type" value="Genomic_DNA"/>
</dbReference>
<keyword evidence="3" id="KW-0675">Receptor</keyword>
<evidence type="ECO:0000313" key="9">
    <source>
        <dbReference type="Proteomes" id="UP000824540"/>
    </source>
</evidence>
<dbReference type="InterPro" id="IPR007110">
    <property type="entry name" value="Ig-like_dom"/>
</dbReference>
<comment type="caution">
    <text evidence="8">The sequence shown here is derived from an EMBL/GenBank/DDBJ whole genome shotgun (WGS) entry which is preliminary data.</text>
</comment>
<keyword evidence="4" id="KW-0393">Immunoglobulin domain</keyword>
<dbReference type="AlphaFoldDB" id="A0A8T2NFB5"/>
<evidence type="ECO:0000256" key="4">
    <source>
        <dbReference type="ARBA" id="ARBA00023319"/>
    </source>
</evidence>
<feature type="domain" description="Ig-like" evidence="7">
    <location>
        <begin position="68"/>
        <end position="199"/>
    </location>
</feature>
<gene>
    <name evidence="8" type="ORF">JZ751_025850</name>
</gene>
<name>A0A8T2NFB5_9TELE</name>
<keyword evidence="9" id="KW-1185">Reference proteome</keyword>
<dbReference type="SUPFAM" id="SSF48726">
    <property type="entry name" value="Immunoglobulin"/>
    <property type="match status" value="2"/>
</dbReference>
<dbReference type="Pfam" id="PF07686">
    <property type="entry name" value="V-set"/>
    <property type="match status" value="1"/>
</dbReference>
<dbReference type="OrthoDB" id="8985850at2759"/>
<feature type="non-terminal residue" evidence="8">
    <location>
        <position position="199"/>
    </location>
</feature>
<dbReference type="PROSITE" id="PS50835">
    <property type="entry name" value="IG_LIKE"/>
    <property type="match status" value="1"/>
</dbReference>
<accession>A0A8T2NFB5</accession>
<evidence type="ECO:0000256" key="3">
    <source>
        <dbReference type="ARBA" id="ARBA00023170"/>
    </source>
</evidence>
<dbReference type="GO" id="GO:0042101">
    <property type="term" value="C:T cell receptor complex"/>
    <property type="evidence" value="ECO:0007669"/>
    <property type="project" value="UniProtKB-KW"/>
</dbReference>
<dbReference type="InterPro" id="IPR051287">
    <property type="entry name" value="TCR_variable_region"/>
</dbReference>
<keyword evidence="5" id="KW-1279">T cell receptor</keyword>
<evidence type="ECO:0000313" key="8">
    <source>
        <dbReference type="EMBL" id="KAG9338446.1"/>
    </source>
</evidence>
<dbReference type="GO" id="GO:0002250">
    <property type="term" value="P:adaptive immune response"/>
    <property type="evidence" value="ECO:0007669"/>
    <property type="project" value="UniProtKB-KW"/>
</dbReference>
<evidence type="ECO:0000256" key="1">
    <source>
        <dbReference type="ARBA" id="ARBA00022729"/>
    </source>
</evidence>
<feature type="signal peptide" evidence="6">
    <location>
        <begin position="1"/>
        <end position="25"/>
    </location>
</feature>
<dbReference type="Proteomes" id="UP000824540">
    <property type="component" value="Unassembled WGS sequence"/>
</dbReference>
<dbReference type="Gene3D" id="2.60.40.10">
    <property type="entry name" value="Immunoglobulins"/>
    <property type="match status" value="2"/>
</dbReference>
<keyword evidence="5" id="KW-0391">Immunity</keyword>
<protein>
    <recommendedName>
        <fullName evidence="7">Ig-like domain-containing protein</fullName>
    </recommendedName>
</protein>
<evidence type="ECO:0000256" key="2">
    <source>
        <dbReference type="ARBA" id="ARBA00023130"/>
    </source>
</evidence>
<sequence>MISLQTHMLPLFCVVLLFSKGNTLGDSVLQNQSIFLTEEDKTSLYCKYESTSSNPSLFWYIQLENKIPELLLSEYSQKKTDRFQAHHYTSNKTFNLEIRGTQGDSVLQNSTMVLAENEKASLYCLYDTTDTAPYLYWYIQLGNTSPELILSNLNVKGKAFKEGFKASPDKSAKTFNLEIAAAGLSDAATYYCALSPTLC</sequence>
<evidence type="ECO:0000256" key="6">
    <source>
        <dbReference type="SAM" id="SignalP"/>
    </source>
</evidence>
<proteinExistence type="predicted"/>
<evidence type="ECO:0000259" key="7">
    <source>
        <dbReference type="PROSITE" id="PS50835"/>
    </source>
</evidence>
<dbReference type="InterPro" id="IPR036179">
    <property type="entry name" value="Ig-like_dom_sf"/>
</dbReference>
<organism evidence="8 9">
    <name type="scientific">Albula glossodonta</name>
    <name type="common">roundjaw bonefish</name>
    <dbReference type="NCBI Taxonomy" id="121402"/>
    <lineage>
        <taxon>Eukaryota</taxon>
        <taxon>Metazoa</taxon>
        <taxon>Chordata</taxon>
        <taxon>Craniata</taxon>
        <taxon>Vertebrata</taxon>
        <taxon>Euteleostomi</taxon>
        <taxon>Actinopterygii</taxon>
        <taxon>Neopterygii</taxon>
        <taxon>Teleostei</taxon>
        <taxon>Albuliformes</taxon>
        <taxon>Albulidae</taxon>
        <taxon>Albula</taxon>
    </lineage>
</organism>